<feature type="compositionally biased region" description="Basic and acidic residues" evidence="1">
    <location>
        <begin position="62"/>
        <end position="71"/>
    </location>
</feature>
<reference evidence="2" key="2">
    <citation type="journal article" date="2015" name="Data Brief">
        <title>Shoot transcriptome of the giant reed, Arundo donax.</title>
        <authorList>
            <person name="Barrero R.A."/>
            <person name="Guerrero F.D."/>
            <person name="Moolhuijzen P."/>
            <person name="Goolsby J.A."/>
            <person name="Tidwell J."/>
            <person name="Bellgard S.E."/>
            <person name="Bellgard M.I."/>
        </authorList>
    </citation>
    <scope>NUCLEOTIDE SEQUENCE</scope>
    <source>
        <tissue evidence="2">Shoot tissue taken approximately 20 cm above the soil surface</tissue>
    </source>
</reference>
<dbReference type="AlphaFoldDB" id="A0A0A9CER3"/>
<proteinExistence type="predicted"/>
<protein>
    <submittedName>
        <fullName evidence="2">Uncharacterized protein</fullName>
    </submittedName>
</protein>
<accession>A0A0A9CER3</accession>
<dbReference type="EMBL" id="GBRH01223849">
    <property type="protein sequence ID" value="JAD74046.1"/>
    <property type="molecule type" value="Transcribed_RNA"/>
</dbReference>
<reference evidence="2" key="1">
    <citation type="submission" date="2014-09" db="EMBL/GenBank/DDBJ databases">
        <authorList>
            <person name="Magalhaes I.L.F."/>
            <person name="Oliveira U."/>
            <person name="Santos F.R."/>
            <person name="Vidigal T.H.D.A."/>
            <person name="Brescovit A.D."/>
            <person name="Santos A.J."/>
        </authorList>
    </citation>
    <scope>NUCLEOTIDE SEQUENCE</scope>
    <source>
        <tissue evidence="2">Shoot tissue taken approximately 20 cm above the soil surface</tissue>
    </source>
</reference>
<name>A0A0A9CER3_ARUDO</name>
<feature type="region of interest" description="Disordered" evidence="1">
    <location>
        <begin position="43"/>
        <end position="79"/>
    </location>
</feature>
<sequence>MIREKFLQYKRGLTGYFHPSQKTTSLDLIREGSYAVLHCGRHVGNSRGSSSREARNIQSRAEQIRVQHREATAASSGRRSPLLLRWLL</sequence>
<evidence type="ECO:0000313" key="2">
    <source>
        <dbReference type="EMBL" id="JAD74046.1"/>
    </source>
</evidence>
<organism evidence="2">
    <name type="scientific">Arundo donax</name>
    <name type="common">Giant reed</name>
    <name type="synonym">Donax arundinaceus</name>
    <dbReference type="NCBI Taxonomy" id="35708"/>
    <lineage>
        <taxon>Eukaryota</taxon>
        <taxon>Viridiplantae</taxon>
        <taxon>Streptophyta</taxon>
        <taxon>Embryophyta</taxon>
        <taxon>Tracheophyta</taxon>
        <taxon>Spermatophyta</taxon>
        <taxon>Magnoliopsida</taxon>
        <taxon>Liliopsida</taxon>
        <taxon>Poales</taxon>
        <taxon>Poaceae</taxon>
        <taxon>PACMAD clade</taxon>
        <taxon>Arundinoideae</taxon>
        <taxon>Arundineae</taxon>
        <taxon>Arundo</taxon>
    </lineage>
</organism>
<evidence type="ECO:0000256" key="1">
    <source>
        <dbReference type="SAM" id="MobiDB-lite"/>
    </source>
</evidence>